<evidence type="ECO:0000256" key="5">
    <source>
        <dbReference type="ARBA" id="ARBA00022989"/>
    </source>
</evidence>
<evidence type="ECO:0000313" key="11">
    <source>
        <dbReference type="EMBL" id="AKP55333.1"/>
    </source>
</evidence>
<comment type="subcellular location">
    <subcellularLocation>
        <location evidence="1">Membrane</location>
        <topology evidence="1">Multi-pass membrane protein</topology>
    </subcellularLocation>
</comment>
<feature type="transmembrane region" description="Helical" evidence="8">
    <location>
        <begin position="86"/>
        <end position="105"/>
    </location>
</feature>
<dbReference type="GO" id="GO:0015990">
    <property type="term" value="P:electron transport coupled proton transport"/>
    <property type="evidence" value="ECO:0007669"/>
    <property type="project" value="TreeGrafter"/>
</dbReference>
<evidence type="ECO:0000256" key="2">
    <source>
        <dbReference type="ARBA" id="ARBA00012944"/>
    </source>
</evidence>
<feature type="domain" description="NADH-Ubiquinone oxidoreductase (complex I) chain 5 N-terminal" evidence="10">
    <location>
        <begin position="43"/>
        <end position="90"/>
    </location>
</feature>
<reference evidence="11" key="2">
    <citation type="submission" date="2015-03" db="EMBL/GenBank/DDBJ databases">
        <authorList>
            <person name="Murphy D."/>
        </authorList>
    </citation>
    <scope>NUCLEOTIDE SEQUENCE</scope>
</reference>
<feature type="transmembrane region" description="Helical" evidence="8">
    <location>
        <begin position="62"/>
        <end position="80"/>
    </location>
</feature>
<feature type="transmembrane region" description="Helical" evidence="8">
    <location>
        <begin position="237"/>
        <end position="258"/>
    </location>
</feature>
<evidence type="ECO:0000256" key="6">
    <source>
        <dbReference type="ARBA" id="ARBA00023136"/>
    </source>
</evidence>
<keyword evidence="8" id="KW-0830">Ubiquinone</keyword>
<keyword evidence="8 11" id="KW-0496">Mitochondrion</keyword>
<evidence type="ECO:0000256" key="7">
    <source>
        <dbReference type="ARBA" id="ARBA00049551"/>
    </source>
</evidence>
<dbReference type="PRINTS" id="PR01434">
    <property type="entry name" value="NADHDHGNASE5"/>
</dbReference>
<dbReference type="InterPro" id="IPR001750">
    <property type="entry name" value="ND/Mrp_TM"/>
</dbReference>
<dbReference type="CTD" id="4540"/>
<dbReference type="GO" id="GO:0042773">
    <property type="term" value="P:ATP synthesis coupled electron transport"/>
    <property type="evidence" value="ECO:0007669"/>
    <property type="project" value="InterPro"/>
</dbReference>
<reference evidence="11" key="1">
    <citation type="journal article" date="2015" name="Mitochondrial DNA">
        <title>Mitochondrial genome sequences of landsnails Aegista diversifamilia and Dolicheulota formosensis (Gastropoda: Pulmonata: Stylommatophora).</title>
        <authorList>
            <person name="Huang C.W."/>
            <person name="Lin S.M."/>
            <person name="Wu W.L."/>
        </authorList>
    </citation>
    <scope>NUCLEOTIDE SEQUENCE</scope>
</reference>
<dbReference type="GO" id="GO:0003954">
    <property type="term" value="F:NADH dehydrogenase activity"/>
    <property type="evidence" value="ECO:0007669"/>
    <property type="project" value="TreeGrafter"/>
</dbReference>
<comment type="similarity">
    <text evidence="8">Belongs to the complex I subunit 5 family.</text>
</comment>
<name>A0A0U2DWG1_AEGDI</name>
<dbReference type="AlphaFoldDB" id="A0A0U2DWG1"/>
<feature type="domain" description="NADH:quinone oxidoreductase/Mrp antiporter transmembrane" evidence="9">
    <location>
        <begin position="107"/>
        <end position="381"/>
    </location>
</feature>
<feature type="transmembrane region" description="Helical" evidence="8">
    <location>
        <begin position="12"/>
        <end position="29"/>
    </location>
</feature>
<dbReference type="InterPro" id="IPR001516">
    <property type="entry name" value="Proton_antipo_N"/>
</dbReference>
<keyword evidence="5 8" id="KW-1133">Transmembrane helix</keyword>
<dbReference type="RefSeq" id="YP_009159090.1">
    <property type="nucleotide sequence ID" value="NC_027584.1"/>
</dbReference>
<evidence type="ECO:0000259" key="10">
    <source>
        <dbReference type="Pfam" id="PF00662"/>
    </source>
</evidence>
<evidence type="ECO:0000256" key="8">
    <source>
        <dbReference type="RuleBase" id="RU003404"/>
    </source>
</evidence>
<dbReference type="Pfam" id="PF00361">
    <property type="entry name" value="Proton_antipo_M"/>
    <property type="match status" value="1"/>
</dbReference>
<dbReference type="InterPro" id="IPR003945">
    <property type="entry name" value="NU5C-like"/>
</dbReference>
<gene>
    <name evidence="11" type="primary">ND5</name>
</gene>
<accession>A0A0U2DWG1</accession>
<comment type="function">
    <text evidence="8">Core subunit of the mitochondrial membrane respiratory chain NADH dehydrogenase (Complex I) which catalyzes electron transfer from NADH through the respiratory chain, using ubiquinone as an electron acceptor. Essential for the catalytic activity and assembly of complex I.</text>
</comment>
<feature type="transmembrane region" description="Helical" evidence="8">
    <location>
        <begin position="370"/>
        <end position="391"/>
    </location>
</feature>
<dbReference type="PANTHER" id="PTHR42829">
    <property type="entry name" value="NADH-UBIQUINONE OXIDOREDUCTASE CHAIN 5"/>
    <property type="match status" value="1"/>
</dbReference>
<keyword evidence="6 8" id="KW-0472">Membrane</keyword>
<keyword evidence="8" id="KW-0520">NAD</keyword>
<keyword evidence="4 8" id="KW-0812">Transmembrane</keyword>
<sequence length="552" mass="62560">MLGRIHKQRFTVLLFLSSLFISLFYIWSLPNFVNFLVNFDLMMISTIPLSLSVLIDKVSLSFSSLICFISGCVFMFSRLYMKDDVFFWRFTWLLLLFVLSMNILVFSGSLLLLLVGWDGLGVTSFALIIYYESSASLRAGFMTLLINRIGDVIIMSAMVFLVFQGSTLLIKGNMYMLLLFCLGGLTKSAQYPFSAWLPAAMAAPTPVSALVHSSTLVTAGVYILIRGLNTINISSEIIITLLFCGAMTSLVGGLCAVYENDIKKIIAYSTLSQLGVMMFSLGLDLPLLALLHLYTHAMFKAMLFLVAGYMLMMSYGVQDIRLLGSMMKNSPFLLVFLNTSALCLMGVPYLSAYFSKHAILGNMMMTHINIFSMFVMVVATILSGVYMLRMLKNLNWSTQVIMLTNFPFMKVSMYMPLILLFIGAVYFGWMMDKMDPVFITYMFLPSYSWWTMNSLMFLGVLSGVLIYKSKGINSLSNMFYMVPLWSLSTRVGNFMVHKSKSVEVGWIEPYTYMSSFSLFLMTLNMKCMWPSTSFNYMMYSIGFLMMMYCVTY</sequence>
<feature type="transmembrane region" description="Helical" evidence="8">
    <location>
        <begin position="332"/>
        <end position="350"/>
    </location>
</feature>
<dbReference type="GO" id="GO:0016020">
    <property type="term" value="C:membrane"/>
    <property type="evidence" value="ECO:0007669"/>
    <property type="project" value="UniProtKB-SubCell"/>
</dbReference>
<protein>
    <recommendedName>
        <fullName evidence="3 8">NADH-ubiquinone oxidoreductase chain 5</fullName>
        <ecNumber evidence="2 8">7.1.1.2</ecNumber>
    </recommendedName>
</protein>
<evidence type="ECO:0000256" key="3">
    <source>
        <dbReference type="ARBA" id="ARBA00021096"/>
    </source>
</evidence>
<evidence type="ECO:0000256" key="4">
    <source>
        <dbReference type="ARBA" id="ARBA00022692"/>
    </source>
</evidence>
<feature type="transmembrane region" description="Helical" evidence="8">
    <location>
        <begin position="533"/>
        <end position="551"/>
    </location>
</feature>
<dbReference type="SMR" id="A0A0U2DWG1"/>
<keyword evidence="8" id="KW-0813">Transport</keyword>
<comment type="catalytic activity">
    <reaction evidence="7 8">
        <text>a ubiquinone + NADH + 5 H(+)(in) = a ubiquinol + NAD(+) + 4 H(+)(out)</text>
        <dbReference type="Rhea" id="RHEA:29091"/>
        <dbReference type="Rhea" id="RHEA-COMP:9565"/>
        <dbReference type="Rhea" id="RHEA-COMP:9566"/>
        <dbReference type="ChEBI" id="CHEBI:15378"/>
        <dbReference type="ChEBI" id="CHEBI:16389"/>
        <dbReference type="ChEBI" id="CHEBI:17976"/>
        <dbReference type="ChEBI" id="CHEBI:57540"/>
        <dbReference type="ChEBI" id="CHEBI:57945"/>
        <dbReference type="EC" id="7.1.1.2"/>
    </reaction>
</comment>
<dbReference type="EMBL" id="KR002567">
    <property type="protein sequence ID" value="AKP55333.1"/>
    <property type="molecule type" value="Genomic_DNA"/>
</dbReference>
<feature type="transmembrane region" description="Helical" evidence="8">
    <location>
        <begin position="411"/>
        <end position="429"/>
    </location>
</feature>
<dbReference type="GO" id="GO:0008137">
    <property type="term" value="F:NADH dehydrogenase (ubiquinone) activity"/>
    <property type="evidence" value="ECO:0007669"/>
    <property type="project" value="UniProtKB-EC"/>
</dbReference>
<dbReference type="EC" id="7.1.1.2" evidence="2 8"/>
<evidence type="ECO:0000259" key="9">
    <source>
        <dbReference type="Pfam" id="PF00361"/>
    </source>
</evidence>
<dbReference type="PANTHER" id="PTHR42829:SF2">
    <property type="entry name" value="NADH-UBIQUINONE OXIDOREDUCTASE CHAIN 5"/>
    <property type="match status" value="1"/>
</dbReference>
<dbReference type="GeneID" id="25076388"/>
<evidence type="ECO:0000256" key="1">
    <source>
        <dbReference type="ARBA" id="ARBA00004141"/>
    </source>
</evidence>
<organism evidence="11">
    <name type="scientific">Aegista diversifamilia</name>
    <name type="common">Snail</name>
    <dbReference type="NCBI Taxonomy" id="1545397"/>
    <lineage>
        <taxon>Eukaryota</taxon>
        <taxon>Metazoa</taxon>
        <taxon>Spiralia</taxon>
        <taxon>Lophotrochozoa</taxon>
        <taxon>Mollusca</taxon>
        <taxon>Gastropoda</taxon>
        <taxon>Heterobranchia</taxon>
        <taxon>Euthyneura</taxon>
        <taxon>Panpulmonata</taxon>
        <taxon>Eupulmonata</taxon>
        <taxon>Stylommatophora</taxon>
        <taxon>Helicina</taxon>
        <taxon>Camaenoidea</taxon>
        <taxon>Camaenidae</taxon>
        <taxon>Bradybaeninae</taxon>
        <taxon>Aegista</taxon>
    </lineage>
</organism>
<geneLocation type="mitochondrion" evidence="11"/>
<feature type="transmembrane region" description="Helical" evidence="8">
    <location>
        <begin position="449"/>
        <end position="467"/>
    </location>
</feature>
<dbReference type="Pfam" id="PF00662">
    <property type="entry name" value="Proton_antipo_N"/>
    <property type="match status" value="1"/>
</dbReference>
<proteinExistence type="inferred from homology"/>